<dbReference type="GO" id="GO:0008299">
    <property type="term" value="P:isoprenoid biosynthetic process"/>
    <property type="evidence" value="ECO:0007669"/>
    <property type="project" value="InterPro"/>
</dbReference>
<proteinExistence type="inferred from homology"/>
<dbReference type="InterPro" id="IPR008949">
    <property type="entry name" value="Isoprenoid_synthase_dom_sf"/>
</dbReference>
<comment type="similarity">
    <text evidence="2 6">Belongs to the FPP/GGPP synthase family.</text>
</comment>
<organism evidence="7 8">
    <name type="scientific">Aeoliella mucimassa</name>
    <dbReference type="NCBI Taxonomy" id="2527972"/>
    <lineage>
        <taxon>Bacteria</taxon>
        <taxon>Pseudomonadati</taxon>
        <taxon>Planctomycetota</taxon>
        <taxon>Planctomycetia</taxon>
        <taxon>Pirellulales</taxon>
        <taxon>Lacipirellulaceae</taxon>
        <taxon>Aeoliella</taxon>
    </lineage>
</organism>
<dbReference type="InterPro" id="IPR000092">
    <property type="entry name" value="Polyprenyl_synt"/>
</dbReference>
<dbReference type="KEGG" id="amuc:Pan181_36410"/>
<dbReference type="Pfam" id="PF00348">
    <property type="entry name" value="polyprenyl_synt"/>
    <property type="match status" value="1"/>
</dbReference>
<accession>A0A518ARS5</accession>
<keyword evidence="4" id="KW-0479">Metal-binding</keyword>
<evidence type="ECO:0000256" key="5">
    <source>
        <dbReference type="ARBA" id="ARBA00022842"/>
    </source>
</evidence>
<dbReference type="OrthoDB" id="9805316at2"/>
<dbReference type="PANTHER" id="PTHR12001:SF69">
    <property type="entry name" value="ALL TRANS-POLYPRENYL-DIPHOSPHATE SYNTHASE PDSS1"/>
    <property type="match status" value="1"/>
</dbReference>
<evidence type="ECO:0000256" key="3">
    <source>
        <dbReference type="ARBA" id="ARBA00022679"/>
    </source>
</evidence>
<keyword evidence="8" id="KW-1185">Reference proteome</keyword>
<dbReference type="Gene3D" id="1.10.600.10">
    <property type="entry name" value="Farnesyl Diphosphate Synthase"/>
    <property type="match status" value="1"/>
</dbReference>
<dbReference type="PANTHER" id="PTHR12001">
    <property type="entry name" value="GERANYLGERANYL PYROPHOSPHATE SYNTHASE"/>
    <property type="match status" value="1"/>
</dbReference>
<dbReference type="PROSITE" id="PS00444">
    <property type="entry name" value="POLYPRENYL_SYNTHASE_2"/>
    <property type="match status" value="1"/>
</dbReference>
<evidence type="ECO:0000313" key="7">
    <source>
        <dbReference type="EMBL" id="QDU57425.1"/>
    </source>
</evidence>
<comment type="cofactor">
    <cofactor evidence="1">
        <name>Mg(2+)</name>
        <dbReference type="ChEBI" id="CHEBI:18420"/>
    </cofactor>
</comment>
<sequence length="332" mass="36011">MTRVGTTSETNRMAGSDLFAVVRDELSTVETRLQSELQSDHGRVDEVVRHGYRLGGKRLRPALLLLAGKAVGPLNDAHETLAVVVEMIHTATLVHDDILDEADLRRHVDTINARWGNETSVLLGDFLFSHAFYLAATIGSADACQLIGKSTNRVCEGEMQQTLAEGDLEIGVEDYFSIIDAKTAELCSCCCHLGALYADADKATIEALASYGRNLGIAFQIADDLLDLCGNESTTGKSLGRDLAKRKMTLPLIHARDSRVDGPRQAFLALVDDKTDQQELIAALAESGSIDFARDTAEQYASQALSDIKNLEPSAAKTSLETLATFVVSRQR</sequence>
<dbReference type="AlphaFoldDB" id="A0A518ARS5"/>
<evidence type="ECO:0000256" key="6">
    <source>
        <dbReference type="RuleBase" id="RU004466"/>
    </source>
</evidence>
<dbReference type="CDD" id="cd00685">
    <property type="entry name" value="Trans_IPPS_HT"/>
    <property type="match status" value="1"/>
</dbReference>
<dbReference type="SUPFAM" id="SSF48576">
    <property type="entry name" value="Terpenoid synthases"/>
    <property type="match status" value="1"/>
</dbReference>
<keyword evidence="5" id="KW-0460">Magnesium</keyword>
<dbReference type="EC" id="2.5.1.90" evidence="7"/>
<dbReference type="EMBL" id="CP036278">
    <property type="protein sequence ID" value="QDU57425.1"/>
    <property type="molecule type" value="Genomic_DNA"/>
</dbReference>
<dbReference type="SFLD" id="SFLDS00005">
    <property type="entry name" value="Isoprenoid_Synthase_Type_I"/>
    <property type="match status" value="1"/>
</dbReference>
<gene>
    <name evidence="7" type="primary">ispB</name>
    <name evidence="7" type="ORF">Pan181_36410</name>
</gene>
<evidence type="ECO:0000256" key="1">
    <source>
        <dbReference type="ARBA" id="ARBA00001946"/>
    </source>
</evidence>
<dbReference type="PROSITE" id="PS00723">
    <property type="entry name" value="POLYPRENYL_SYNTHASE_1"/>
    <property type="match status" value="1"/>
</dbReference>
<reference evidence="7 8" key="1">
    <citation type="submission" date="2019-02" db="EMBL/GenBank/DDBJ databases">
        <title>Deep-cultivation of Planctomycetes and their phenomic and genomic characterization uncovers novel biology.</title>
        <authorList>
            <person name="Wiegand S."/>
            <person name="Jogler M."/>
            <person name="Boedeker C."/>
            <person name="Pinto D."/>
            <person name="Vollmers J."/>
            <person name="Rivas-Marin E."/>
            <person name="Kohn T."/>
            <person name="Peeters S.H."/>
            <person name="Heuer A."/>
            <person name="Rast P."/>
            <person name="Oberbeckmann S."/>
            <person name="Bunk B."/>
            <person name="Jeske O."/>
            <person name="Meyerdierks A."/>
            <person name="Storesund J.E."/>
            <person name="Kallscheuer N."/>
            <person name="Luecker S."/>
            <person name="Lage O.M."/>
            <person name="Pohl T."/>
            <person name="Merkel B.J."/>
            <person name="Hornburger P."/>
            <person name="Mueller R.-W."/>
            <person name="Bruemmer F."/>
            <person name="Labrenz M."/>
            <person name="Spormann A.M."/>
            <person name="Op den Camp H."/>
            <person name="Overmann J."/>
            <person name="Amann R."/>
            <person name="Jetten M.S.M."/>
            <person name="Mascher T."/>
            <person name="Medema M.H."/>
            <person name="Devos D.P."/>
            <person name="Kaster A.-K."/>
            <person name="Ovreas L."/>
            <person name="Rohde M."/>
            <person name="Galperin M.Y."/>
            <person name="Jogler C."/>
        </authorList>
    </citation>
    <scope>NUCLEOTIDE SEQUENCE [LARGE SCALE GENOMIC DNA]</scope>
    <source>
        <strain evidence="7 8">Pan181</strain>
    </source>
</reference>
<dbReference type="GO" id="GO:0046872">
    <property type="term" value="F:metal ion binding"/>
    <property type="evidence" value="ECO:0007669"/>
    <property type="project" value="UniProtKB-KW"/>
</dbReference>
<dbReference type="Proteomes" id="UP000315750">
    <property type="component" value="Chromosome"/>
</dbReference>
<dbReference type="InterPro" id="IPR033749">
    <property type="entry name" value="Polyprenyl_synt_CS"/>
</dbReference>
<evidence type="ECO:0000313" key="8">
    <source>
        <dbReference type="Proteomes" id="UP000315750"/>
    </source>
</evidence>
<evidence type="ECO:0000256" key="4">
    <source>
        <dbReference type="ARBA" id="ARBA00022723"/>
    </source>
</evidence>
<dbReference type="GO" id="GO:0106350">
    <property type="term" value="F:all-trans-octaprenyl-diphosphate synthase activity"/>
    <property type="evidence" value="ECO:0007669"/>
    <property type="project" value="UniProtKB-EC"/>
</dbReference>
<evidence type="ECO:0000256" key="2">
    <source>
        <dbReference type="ARBA" id="ARBA00006706"/>
    </source>
</evidence>
<keyword evidence="3 6" id="KW-0808">Transferase</keyword>
<name>A0A518ARS5_9BACT</name>
<protein>
    <submittedName>
        <fullName evidence="7">Octaprenyl-diphosphate synthase</fullName>
        <ecNumber evidence="7">2.5.1.90</ecNumber>
    </submittedName>
</protein>